<name>H1HIL7_9BACT</name>
<evidence type="ECO:0000256" key="5">
    <source>
        <dbReference type="ARBA" id="ARBA00023027"/>
    </source>
</evidence>
<dbReference type="EMBL" id="AGEK01000001">
    <property type="protein sequence ID" value="EHO75218.1"/>
    <property type="molecule type" value="Genomic_DNA"/>
</dbReference>
<dbReference type="HOGENOM" id="CLU_019722_1_2_10"/>
<dbReference type="Pfam" id="PF01593">
    <property type="entry name" value="Amino_oxidase"/>
    <property type="match status" value="1"/>
</dbReference>
<dbReference type="OrthoDB" id="9789960at2"/>
<comment type="caution">
    <text evidence="8">The sequence shown here is derived from an EMBL/GenBank/DDBJ whole genome shotgun (WGS) entry which is preliminary data.</text>
</comment>
<keyword evidence="4" id="KW-0521">NADP</keyword>
<dbReference type="PANTHER" id="PTHR46091:SF3">
    <property type="entry name" value="AMINE OXIDASE DOMAIN-CONTAINING PROTEIN"/>
    <property type="match status" value="1"/>
</dbReference>
<dbReference type="InterPro" id="IPR002937">
    <property type="entry name" value="Amino_oxidase"/>
</dbReference>
<accession>H1HIL7</accession>
<evidence type="ECO:0000256" key="3">
    <source>
        <dbReference type="ARBA" id="ARBA00022827"/>
    </source>
</evidence>
<dbReference type="InterPro" id="IPR052206">
    <property type="entry name" value="Retinol_saturase"/>
</dbReference>
<keyword evidence="6" id="KW-0812">Transmembrane</keyword>
<evidence type="ECO:0000256" key="6">
    <source>
        <dbReference type="SAM" id="Phobius"/>
    </source>
</evidence>
<gene>
    <name evidence="8" type="ORF">HMPREF9944_00011</name>
</gene>
<dbReference type="GO" id="GO:0016491">
    <property type="term" value="F:oxidoreductase activity"/>
    <property type="evidence" value="ECO:0007669"/>
    <property type="project" value="InterPro"/>
</dbReference>
<keyword evidence="6" id="KW-1133">Transmembrane helix</keyword>
<organism evidence="8 9">
    <name type="scientific">Segatella maculosa OT 289</name>
    <dbReference type="NCBI Taxonomy" id="999422"/>
    <lineage>
        <taxon>Bacteria</taxon>
        <taxon>Pseudomonadati</taxon>
        <taxon>Bacteroidota</taxon>
        <taxon>Bacteroidia</taxon>
        <taxon>Bacteroidales</taxon>
        <taxon>Prevotellaceae</taxon>
        <taxon>Segatella</taxon>
    </lineage>
</organism>
<keyword evidence="1" id="KW-0285">Flavoprotein</keyword>
<reference evidence="8 9" key="1">
    <citation type="submission" date="2011-12" db="EMBL/GenBank/DDBJ databases">
        <title>The Genome Sequence of Prevotella maculosa OT 289.</title>
        <authorList>
            <consortium name="The Broad Institute Genome Sequencing Platform"/>
            <person name="Earl A."/>
            <person name="Ward D."/>
            <person name="Feldgarden M."/>
            <person name="Gevers D."/>
            <person name="Izard J."/>
            <person name="Blanton J.M."/>
            <person name="Mathney J."/>
            <person name="Tanner A.C."/>
            <person name="Dewhirst F.E."/>
            <person name="Young S.K."/>
            <person name="Zeng Q."/>
            <person name="Gargeya S."/>
            <person name="Fitzgerald M."/>
            <person name="Haas B."/>
            <person name="Abouelleil A."/>
            <person name="Alvarado L."/>
            <person name="Arachchi H.M."/>
            <person name="Berlin A."/>
            <person name="Chapman S.B."/>
            <person name="Gearin G."/>
            <person name="Goldberg J."/>
            <person name="Griggs A."/>
            <person name="Gujja S."/>
            <person name="Hansen M."/>
            <person name="Heiman D."/>
            <person name="Howarth C."/>
            <person name="Larimer J."/>
            <person name="Lui A."/>
            <person name="MacDonald P.J.P."/>
            <person name="McCowen C."/>
            <person name="Montmayeur A."/>
            <person name="Murphy C."/>
            <person name="Neiman D."/>
            <person name="Pearson M."/>
            <person name="Priest M."/>
            <person name="Roberts A."/>
            <person name="Saif S."/>
            <person name="Shea T."/>
            <person name="Sisk P."/>
            <person name="Stolte C."/>
            <person name="Sykes S."/>
            <person name="Wortman J."/>
            <person name="Nusbaum C."/>
            <person name="Birren B."/>
        </authorList>
    </citation>
    <scope>NUCLEOTIDE SEQUENCE [LARGE SCALE GENOMIC DNA]</scope>
    <source>
        <strain evidence="8 9">OT 289</strain>
    </source>
</reference>
<dbReference type="STRING" id="999422.HMPREF9944_00011"/>
<dbReference type="Proteomes" id="UP000003167">
    <property type="component" value="Unassembled WGS sequence"/>
</dbReference>
<evidence type="ECO:0000259" key="7">
    <source>
        <dbReference type="Pfam" id="PF01593"/>
    </source>
</evidence>
<feature type="transmembrane region" description="Helical" evidence="6">
    <location>
        <begin position="12"/>
        <end position="30"/>
    </location>
</feature>
<dbReference type="InterPro" id="IPR036188">
    <property type="entry name" value="FAD/NAD-bd_sf"/>
</dbReference>
<evidence type="ECO:0000256" key="1">
    <source>
        <dbReference type="ARBA" id="ARBA00022630"/>
    </source>
</evidence>
<protein>
    <recommendedName>
        <fullName evidence="7">Amine oxidase domain-containing protein</fullName>
    </recommendedName>
</protein>
<keyword evidence="2" id="KW-0732">Signal</keyword>
<sequence>MNRNMEENRNCRTVVVIGGGMGGLFTAAFLSREGYRVTVLEKNSVIGGGLQTFRRYGLGFETGMHILGGIRPGGPMHKVCHYLGLLDKLAIRDVDHDCMDQVMYASDGMVYRVPEGKEAFISYFSKLFPEEAAGIRAYVEALHDMVDEIDFFHLRPTNEHVYTHSESFMWAANRFVAHYVRHPKLRDVLSYMNPMFGGVGGKTPTYIHALINVLCISGPGRFAGDSQQMAEALRKIIEDAGGKVVAGDRVNAMQIDDRRVSFVKTEEGRSYVADHYISAIHPAEMLKLTDSRAFSKAYRRRIAEAPNSYSSFCAYFVFKPGRFPYINHTCYFQKDYGYIWNYREYNAEDWPRGFMYMTPAELHQGKFATKLIVTAIMPYDITKCWAETQTGHRGAAYEEWKENHLERIAQLMEQIYPGFNGMVAHRFASSPLTIRDYYGEPEGALYGLFRDCNNIAQSQVPVFTKVSNLWMTGQNVNLHGFCGVPLTAIQTAEAIVGRNVIVNKINEAYAQR</sequence>
<proteinExistence type="predicted"/>
<evidence type="ECO:0000256" key="4">
    <source>
        <dbReference type="ARBA" id="ARBA00022857"/>
    </source>
</evidence>
<evidence type="ECO:0000313" key="8">
    <source>
        <dbReference type="EMBL" id="EHO75218.1"/>
    </source>
</evidence>
<dbReference type="PATRIC" id="fig|999422.3.peg.12"/>
<dbReference type="AlphaFoldDB" id="H1HIL7"/>
<dbReference type="PANTHER" id="PTHR46091">
    <property type="entry name" value="BLR7054 PROTEIN"/>
    <property type="match status" value="1"/>
</dbReference>
<keyword evidence="5" id="KW-0520">NAD</keyword>
<feature type="domain" description="Amine oxidase" evidence="7">
    <location>
        <begin position="21"/>
        <end position="311"/>
    </location>
</feature>
<keyword evidence="6" id="KW-0472">Membrane</keyword>
<evidence type="ECO:0000313" key="9">
    <source>
        <dbReference type="Proteomes" id="UP000003167"/>
    </source>
</evidence>
<dbReference type="Gene3D" id="3.50.50.60">
    <property type="entry name" value="FAD/NAD(P)-binding domain"/>
    <property type="match status" value="2"/>
</dbReference>
<keyword evidence="3" id="KW-0274">FAD</keyword>
<dbReference type="RefSeq" id="WP_008563574.1">
    <property type="nucleotide sequence ID" value="NZ_JH594500.1"/>
</dbReference>
<dbReference type="SUPFAM" id="SSF51905">
    <property type="entry name" value="FAD/NAD(P)-binding domain"/>
    <property type="match status" value="1"/>
</dbReference>
<evidence type="ECO:0000256" key="2">
    <source>
        <dbReference type="ARBA" id="ARBA00022729"/>
    </source>
</evidence>
<keyword evidence="9" id="KW-1185">Reference proteome</keyword>